<gene>
    <name evidence="1" type="ORF">BWY41_01902</name>
</gene>
<proteinExistence type="predicted"/>
<protein>
    <submittedName>
        <fullName evidence="1">Uncharacterized protein</fullName>
    </submittedName>
</protein>
<sequence length="174" mass="20210">MIYEIETTNQEVLFRSFFSTNQNENPQKDIELVINRKNLSPILSKKWLKISEGEIIIEAQYNQERVNVILISPYGRKEVSLKTSFPIFDMEQVFFLPGLENSGEFPNRQFPVLIPASGMIWTGKIVKIDEDEKSVQLKYTLAGEILFLQYEKAAPYRLLTMKAPNRGYDLILKE</sequence>
<evidence type="ECO:0000313" key="1">
    <source>
        <dbReference type="EMBL" id="OQA54800.1"/>
    </source>
</evidence>
<dbReference type="EMBL" id="MWBQ01000196">
    <property type="protein sequence ID" value="OQA54800.1"/>
    <property type="molecule type" value="Genomic_DNA"/>
</dbReference>
<comment type="caution">
    <text evidence="1">The sequence shown here is derived from an EMBL/GenBank/DDBJ whole genome shotgun (WGS) entry which is preliminary data.</text>
</comment>
<organism evidence="1">
    <name type="scientific">Candidatus Atribacter allofermentans</name>
    <dbReference type="NCBI Taxonomy" id="1852833"/>
    <lineage>
        <taxon>Bacteria</taxon>
        <taxon>Pseudomonadati</taxon>
        <taxon>Atribacterota</taxon>
        <taxon>Atribacteria</taxon>
        <taxon>Atribacterales</taxon>
        <taxon>Atribacteraceae</taxon>
        <taxon>Atribacter</taxon>
    </lineage>
</organism>
<name>A0A1V5SJS1_9BACT</name>
<dbReference type="AlphaFoldDB" id="A0A1V5SJS1"/>
<dbReference type="Proteomes" id="UP000485569">
    <property type="component" value="Unassembled WGS sequence"/>
</dbReference>
<reference evidence="1" key="1">
    <citation type="submission" date="2017-02" db="EMBL/GenBank/DDBJ databases">
        <title>Delving into the versatile metabolic prowess of the omnipresent phylum Bacteroidetes.</title>
        <authorList>
            <person name="Nobu M.K."/>
            <person name="Mei R."/>
            <person name="Narihiro T."/>
            <person name="Kuroda K."/>
            <person name="Liu W.-T."/>
        </authorList>
    </citation>
    <scope>NUCLEOTIDE SEQUENCE</scope>
    <source>
        <strain evidence="1">ADurb.Bin276</strain>
    </source>
</reference>
<accession>A0A1V5SJS1</accession>